<evidence type="ECO:0000313" key="10">
    <source>
        <dbReference type="Proteomes" id="UP001501468"/>
    </source>
</evidence>
<dbReference type="PANTHER" id="PTHR42891">
    <property type="entry name" value="D-GLYCERO-BETA-D-MANNO-HEPTOSE-1,7-BISPHOSPHATE 7-PHOSPHATASE"/>
    <property type="match status" value="1"/>
</dbReference>
<dbReference type="Pfam" id="PF13580">
    <property type="entry name" value="SIS_2"/>
    <property type="match status" value="1"/>
</dbReference>
<keyword evidence="3" id="KW-0963">Cytoplasm</keyword>
<feature type="domain" description="SIS" evidence="8">
    <location>
        <begin position="235"/>
        <end position="392"/>
    </location>
</feature>
<evidence type="ECO:0000256" key="3">
    <source>
        <dbReference type="ARBA" id="ARBA00022490"/>
    </source>
</evidence>
<dbReference type="SUPFAM" id="SSF53697">
    <property type="entry name" value="SIS domain"/>
    <property type="match status" value="1"/>
</dbReference>
<accession>A0ABP7E360</accession>
<dbReference type="SUPFAM" id="SSF56784">
    <property type="entry name" value="HAD-like"/>
    <property type="match status" value="1"/>
</dbReference>
<dbReference type="NCBIfam" id="TIGR01662">
    <property type="entry name" value="HAD-SF-IIIA"/>
    <property type="match status" value="1"/>
</dbReference>
<dbReference type="InterPro" id="IPR046348">
    <property type="entry name" value="SIS_dom_sf"/>
</dbReference>
<dbReference type="Pfam" id="PF13242">
    <property type="entry name" value="Hydrolase_like"/>
    <property type="match status" value="1"/>
</dbReference>
<evidence type="ECO:0000256" key="5">
    <source>
        <dbReference type="ARBA" id="ARBA00022801"/>
    </source>
</evidence>
<dbReference type="CDD" id="cd07503">
    <property type="entry name" value="HAD_HisB-N"/>
    <property type="match status" value="1"/>
</dbReference>
<evidence type="ECO:0000313" key="9">
    <source>
        <dbReference type="EMBL" id="GAA3713616.1"/>
    </source>
</evidence>
<dbReference type="Gene3D" id="3.40.50.10490">
    <property type="entry name" value="Glucose-6-phosphate isomerase like protein, domain 1"/>
    <property type="match status" value="1"/>
</dbReference>
<dbReference type="PANTHER" id="PTHR42891:SF1">
    <property type="entry name" value="D-GLYCERO-BETA-D-MANNO-HEPTOSE-1,7-BISPHOSPHATE 7-PHOSPHATASE"/>
    <property type="match status" value="1"/>
</dbReference>
<comment type="caution">
    <text evidence="9">The sequence shown here is derived from an EMBL/GenBank/DDBJ whole genome shotgun (WGS) entry which is preliminary data.</text>
</comment>
<dbReference type="RefSeq" id="WP_344948943.1">
    <property type="nucleotide sequence ID" value="NZ_BAABDC010000005.1"/>
</dbReference>
<sequence>MGRAGVLLDRDGTINIDHGYVGAVEDVQFLDGAIAAIARLNAAGIPVAVVSNQAGVARGMYELADVDLVHKHMSAEMAQLGAHVDAWFFCPYHPDGIVASFARVSQDRKPAPGMALAAACALDLDLSASWVVGDRDSDVGLARAVGARPFLLRPPGATGGAEDVTVVPDLASAVGHILADHARRTTVAAAPHHQPSFPEDRYADAGEFASAYTDELSRAMASVDRAQVRAAARLLDAAYDRGATVFSCGNGGSASIANHFQCDHVKGVRVGTDLRTRVYSLSTNMEILSAIANDNGYENVFDFQLQSQARPGDVLVAVSSSGRSPNIVRALQWCADNGVETVALTGFTGGPARQLATVSIHVDSLNYGVIEDSHQACMHLLAQYVRQSRMSPDDVAATVF</sequence>
<dbReference type="InterPro" id="IPR023214">
    <property type="entry name" value="HAD_sf"/>
</dbReference>
<dbReference type="InterPro" id="IPR035461">
    <property type="entry name" value="GmhA/DiaA"/>
</dbReference>
<dbReference type="CDD" id="cd05006">
    <property type="entry name" value="SIS_GmhA"/>
    <property type="match status" value="1"/>
</dbReference>
<dbReference type="InterPro" id="IPR004446">
    <property type="entry name" value="Heptose_bisP_phosphatase"/>
</dbReference>
<evidence type="ECO:0000259" key="8">
    <source>
        <dbReference type="PROSITE" id="PS51464"/>
    </source>
</evidence>
<comment type="similarity">
    <text evidence="2">Belongs to the GmhB family.</text>
</comment>
<dbReference type="InterPro" id="IPR036412">
    <property type="entry name" value="HAD-like_sf"/>
</dbReference>
<keyword evidence="5" id="KW-0378">Hydrolase</keyword>
<reference evidence="10" key="1">
    <citation type="journal article" date="2019" name="Int. J. Syst. Evol. Microbiol.">
        <title>The Global Catalogue of Microorganisms (GCM) 10K type strain sequencing project: providing services to taxonomists for standard genome sequencing and annotation.</title>
        <authorList>
            <consortium name="The Broad Institute Genomics Platform"/>
            <consortium name="The Broad Institute Genome Sequencing Center for Infectious Disease"/>
            <person name="Wu L."/>
            <person name="Ma J."/>
        </authorList>
    </citation>
    <scope>NUCLEOTIDE SEQUENCE [LARGE SCALE GENOMIC DNA]</scope>
    <source>
        <strain evidence="10">JCM 17125</strain>
    </source>
</reference>
<evidence type="ECO:0000256" key="2">
    <source>
        <dbReference type="ARBA" id="ARBA00005628"/>
    </source>
</evidence>
<dbReference type="InterPro" id="IPR006549">
    <property type="entry name" value="HAD-SF_hydro_IIIA"/>
</dbReference>
<evidence type="ECO:0000256" key="4">
    <source>
        <dbReference type="ARBA" id="ARBA00022723"/>
    </source>
</evidence>
<organism evidence="9 10">
    <name type="scientific">Terrabacter ginsenosidimutans</name>
    <dbReference type="NCBI Taxonomy" id="490575"/>
    <lineage>
        <taxon>Bacteria</taxon>
        <taxon>Bacillati</taxon>
        <taxon>Actinomycetota</taxon>
        <taxon>Actinomycetes</taxon>
        <taxon>Micrococcales</taxon>
        <taxon>Intrasporangiaceae</taxon>
        <taxon>Terrabacter</taxon>
    </lineage>
</organism>
<keyword evidence="4" id="KW-0479">Metal-binding</keyword>
<dbReference type="Gene3D" id="3.40.50.1000">
    <property type="entry name" value="HAD superfamily/HAD-like"/>
    <property type="match status" value="1"/>
</dbReference>
<dbReference type="PROSITE" id="PS51464">
    <property type="entry name" value="SIS"/>
    <property type="match status" value="1"/>
</dbReference>
<evidence type="ECO:0000256" key="6">
    <source>
        <dbReference type="ARBA" id="ARBA00023277"/>
    </source>
</evidence>
<dbReference type="EMBL" id="BAABDC010000005">
    <property type="protein sequence ID" value="GAA3713616.1"/>
    <property type="molecule type" value="Genomic_DNA"/>
</dbReference>
<evidence type="ECO:0000256" key="7">
    <source>
        <dbReference type="ARBA" id="ARBA00031828"/>
    </source>
</evidence>
<dbReference type="NCBIfam" id="TIGR01656">
    <property type="entry name" value="Histidinol-ppas"/>
    <property type="match status" value="1"/>
</dbReference>
<dbReference type="InterPro" id="IPR006543">
    <property type="entry name" value="Histidinol-phos"/>
</dbReference>
<comment type="subcellular location">
    <subcellularLocation>
        <location evidence="1">Cytoplasm</location>
    </subcellularLocation>
</comment>
<keyword evidence="10" id="KW-1185">Reference proteome</keyword>
<protein>
    <recommendedName>
        <fullName evidence="7">D,D-heptose 1,7-bisphosphate phosphatase</fullName>
    </recommendedName>
</protein>
<keyword evidence="6" id="KW-0119">Carbohydrate metabolism</keyword>
<dbReference type="Proteomes" id="UP001501468">
    <property type="component" value="Unassembled WGS sequence"/>
</dbReference>
<proteinExistence type="inferred from homology"/>
<name>A0ABP7E360_9MICO</name>
<gene>
    <name evidence="9" type="ORF">GCM10022399_32910</name>
</gene>
<evidence type="ECO:0000256" key="1">
    <source>
        <dbReference type="ARBA" id="ARBA00004496"/>
    </source>
</evidence>
<dbReference type="InterPro" id="IPR001347">
    <property type="entry name" value="SIS_dom"/>
</dbReference>